<accession>A0ABS9SQ95</accession>
<keyword evidence="1" id="KW-0472">Membrane</keyword>
<name>A0ABS9SQ95_9BACT</name>
<comment type="caution">
    <text evidence="2">The sequence shown here is derived from an EMBL/GenBank/DDBJ whole genome shotgun (WGS) entry which is preliminary data.</text>
</comment>
<evidence type="ECO:0000313" key="3">
    <source>
        <dbReference type="Proteomes" id="UP001202248"/>
    </source>
</evidence>
<organism evidence="2 3">
    <name type="scientific">Niabella ginsengisoli</name>
    <dbReference type="NCBI Taxonomy" id="522298"/>
    <lineage>
        <taxon>Bacteria</taxon>
        <taxon>Pseudomonadati</taxon>
        <taxon>Bacteroidota</taxon>
        <taxon>Chitinophagia</taxon>
        <taxon>Chitinophagales</taxon>
        <taxon>Chitinophagaceae</taxon>
        <taxon>Niabella</taxon>
    </lineage>
</organism>
<keyword evidence="1" id="KW-1133">Transmembrane helix</keyword>
<protein>
    <recommendedName>
        <fullName evidence="4">DUF1682 domain-containing protein</fullName>
    </recommendedName>
</protein>
<gene>
    <name evidence="2" type="ORF">MKP09_22780</name>
</gene>
<evidence type="ECO:0000313" key="2">
    <source>
        <dbReference type="EMBL" id="MCH5600537.1"/>
    </source>
</evidence>
<keyword evidence="1" id="KW-0812">Transmembrane</keyword>
<proteinExistence type="predicted"/>
<sequence length="107" mass="12353">MNRRKCGRPPKFVIAFCIIAAVFLFSAIVMLLWNATLPDVMPVGKLSYWQAMGILILSKILFSGLGGPKGRGRFRSAQDLRDKFRSMSDEERARLKQEWKERCRARF</sequence>
<dbReference type="RefSeq" id="WP_240832786.1">
    <property type="nucleotide sequence ID" value="NZ_JAKWBL010000004.1"/>
</dbReference>
<dbReference type="Proteomes" id="UP001202248">
    <property type="component" value="Unassembled WGS sequence"/>
</dbReference>
<evidence type="ECO:0000256" key="1">
    <source>
        <dbReference type="SAM" id="Phobius"/>
    </source>
</evidence>
<feature type="transmembrane region" description="Helical" evidence="1">
    <location>
        <begin position="47"/>
        <end position="66"/>
    </location>
</feature>
<evidence type="ECO:0008006" key="4">
    <source>
        <dbReference type="Google" id="ProtNLM"/>
    </source>
</evidence>
<reference evidence="2 3" key="1">
    <citation type="submission" date="2022-02" db="EMBL/GenBank/DDBJ databases">
        <authorList>
            <person name="Min J."/>
        </authorList>
    </citation>
    <scope>NUCLEOTIDE SEQUENCE [LARGE SCALE GENOMIC DNA]</scope>
    <source>
        <strain evidence="2 3">GR10-1</strain>
    </source>
</reference>
<feature type="transmembrane region" description="Helical" evidence="1">
    <location>
        <begin position="12"/>
        <end position="35"/>
    </location>
</feature>
<dbReference type="EMBL" id="JAKWBL010000004">
    <property type="protein sequence ID" value="MCH5600537.1"/>
    <property type="molecule type" value="Genomic_DNA"/>
</dbReference>
<keyword evidence="3" id="KW-1185">Reference proteome</keyword>